<dbReference type="PANTHER" id="PTHR37984:SF5">
    <property type="entry name" value="PROTEIN NYNRIN-LIKE"/>
    <property type="match status" value="1"/>
</dbReference>
<comment type="caution">
    <text evidence="8">The sequence shown here is derived from an EMBL/GenBank/DDBJ whole genome shotgun (WGS) entry which is preliminary data.</text>
</comment>
<dbReference type="GO" id="GO:0004519">
    <property type="term" value="F:endonuclease activity"/>
    <property type="evidence" value="ECO:0007669"/>
    <property type="project" value="UniProtKB-KW"/>
</dbReference>
<dbReference type="Pfam" id="PF17917">
    <property type="entry name" value="RT_RNaseH"/>
    <property type="match status" value="1"/>
</dbReference>
<keyword evidence="5" id="KW-0378">Hydrolase</keyword>
<dbReference type="SUPFAM" id="SSF56672">
    <property type="entry name" value="DNA/RNA polymerases"/>
    <property type="match status" value="1"/>
</dbReference>
<organism evidence="8 9">
    <name type="scientific">Paramuricea clavata</name>
    <name type="common">Red gorgonian</name>
    <name type="synonym">Violescent sea-whip</name>
    <dbReference type="NCBI Taxonomy" id="317549"/>
    <lineage>
        <taxon>Eukaryota</taxon>
        <taxon>Metazoa</taxon>
        <taxon>Cnidaria</taxon>
        <taxon>Anthozoa</taxon>
        <taxon>Octocorallia</taxon>
        <taxon>Malacalcyonacea</taxon>
        <taxon>Plexauridae</taxon>
        <taxon>Paramuricea</taxon>
    </lineage>
</organism>
<accession>A0A7D9LM15</accession>
<dbReference type="EMBL" id="CACRXK020021676">
    <property type="protein sequence ID" value="CAB4036075.1"/>
    <property type="molecule type" value="Genomic_DNA"/>
</dbReference>
<evidence type="ECO:0000313" key="8">
    <source>
        <dbReference type="EMBL" id="CAB4036075.1"/>
    </source>
</evidence>
<evidence type="ECO:0000256" key="2">
    <source>
        <dbReference type="ARBA" id="ARBA00022695"/>
    </source>
</evidence>
<dbReference type="Proteomes" id="UP001152795">
    <property type="component" value="Unassembled WGS sequence"/>
</dbReference>
<sequence length="207" mass="23684">MSQRTANFLGLTSYYRCFIANFTTIAALMTKLTTKAASKIPFKWSEECENSFIELKRQLCSAPLLAYPQFDREFTLYTDASDVGLGVVLSQYDDNGIERVVAYASRSLTPRERNYATTEIEALAIHYGTQYFRLYLLGRKFTIVTDHNALRWLNTIKPKGRIARWLMDLLEFEFLIHHRAGKSHCNADTLSRLVNKKCDGANETSVS</sequence>
<evidence type="ECO:0000256" key="6">
    <source>
        <dbReference type="ARBA" id="ARBA00022918"/>
    </source>
</evidence>
<dbReference type="InterPro" id="IPR043502">
    <property type="entry name" value="DNA/RNA_pol_sf"/>
</dbReference>
<keyword evidence="1" id="KW-0808">Transferase</keyword>
<evidence type="ECO:0000256" key="5">
    <source>
        <dbReference type="ARBA" id="ARBA00022801"/>
    </source>
</evidence>
<keyword evidence="2" id="KW-0548">Nucleotidyltransferase</keyword>
<dbReference type="PANTHER" id="PTHR37984">
    <property type="entry name" value="PROTEIN CBG26694"/>
    <property type="match status" value="1"/>
</dbReference>
<dbReference type="InterPro" id="IPR041373">
    <property type="entry name" value="RT_RNaseH"/>
</dbReference>
<dbReference type="CDD" id="cd09274">
    <property type="entry name" value="RNase_HI_RT_Ty3"/>
    <property type="match status" value="1"/>
</dbReference>
<evidence type="ECO:0000256" key="1">
    <source>
        <dbReference type="ARBA" id="ARBA00022679"/>
    </source>
</evidence>
<keyword evidence="9" id="KW-1185">Reference proteome</keyword>
<dbReference type="InterPro" id="IPR043128">
    <property type="entry name" value="Rev_trsase/Diguanyl_cyclase"/>
</dbReference>
<evidence type="ECO:0000313" key="9">
    <source>
        <dbReference type="Proteomes" id="UP001152795"/>
    </source>
</evidence>
<reference evidence="8" key="1">
    <citation type="submission" date="2020-04" db="EMBL/GenBank/DDBJ databases">
        <authorList>
            <person name="Alioto T."/>
            <person name="Alioto T."/>
            <person name="Gomez Garrido J."/>
        </authorList>
    </citation>
    <scope>NUCLEOTIDE SEQUENCE</scope>
    <source>
        <strain evidence="8">A484AB</strain>
    </source>
</reference>
<keyword evidence="3" id="KW-0540">Nuclease</keyword>
<evidence type="ECO:0000259" key="7">
    <source>
        <dbReference type="Pfam" id="PF17917"/>
    </source>
</evidence>
<dbReference type="GO" id="GO:0016787">
    <property type="term" value="F:hydrolase activity"/>
    <property type="evidence" value="ECO:0007669"/>
    <property type="project" value="UniProtKB-KW"/>
</dbReference>
<dbReference type="Gene3D" id="3.30.70.270">
    <property type="match status" value="1"/>
</dbReference>
<dbReference type="FunFam" id="3.30.70.270:FF:000020">
    <property type="entry name" value="Transposon Tf2-6 polyprotein-like Protein"/>
    <property type="match status" value="1"/>
</dbReference>
<feature type="domain" description="Reverse transcriptase RNase H-like" evidence="7">
    <location>
        <begin position="70"/>
        <end position="172"/>
    </location>
</feature>
<evidence type="ECO:0000256" key="3">
    <source>
        <dbReference type="ARBA" id="ARBA00022722"/>
    </source>
</evidence>
<proteinExistence type="predicted"/>
<feature type="non-terminal residue" evidence="8">
    <location>
        <position position="207"/>
    </location>
</feature>
<dbReference type="InterPro" id="IPR050951">
    <property type="entry name" value="Retrovirus_Pol_polyprotein"/>
</dbReference>
<dbReference type="GO" id="GO:0003964">
    <property type="term" value="F:RNA-directed DNA polymerase activity"/>
    <property type="evidence" value="ECO:0007669"/>
    <property type="project" value="UniProtKB-KW"/>
</dbReference>
<keyword evidence="4" id="KW-0255">Endonuclease</keyword>
<dbReference type="AlphaFoldDB" id="A0A7D9LM15"/>
<protein>
    <recommendedName>
        <fullName evidence="7">Reverse transcriptase RNase H-like domain-containing protein</fullName>
    </recommendedName>
</protein>
<dbReference type="OrthoDB" id="10063667at2759"/>
<name>A0A7D9LM15_PARCT</name>
<keyword evidence="6" id="KW-0695">RNA-directed DNA polymerase</keyword>
<evidence type="ECO:0000256" key="4">
    <source>
        <dbReference type="ARBA" id="ARBA00022759"/>
    </source>
</evidence>
<gene>
    <name evidence="8" type="ORF">PACLA_8A005692</name>
</gene>
<dbReference type="FunFam" id="3.10.20.370:FF:000001">
    <property type="entry name" value="Retrovirus-related Pol polyprotein from transposon 17.6-like protein"/>
    <property type="match status" value="1"/>
</dbReference>